<name>A0A3A6QNX8_9VIBR</name>
<dbReference type="OrthoDB" id="5897364at2"/>
<sequence>MSSVTLKSTWLTLVTALTLLVSSVVSSAPLMTFQMIEANTKMTMSSHDDNNDELMHSSGHNDSSHHAMNQSMDPNQTHHALTRAPSNSPHHNSTSVENEIGSNNIDSMINCADGNNMSHNCCDATCTNVMAALSQARASHFQHTQLALMPLEGLTAETFEPSSLYRPPIA</sequence>
<gene>
    <name evidence="2" type="ORF">DZ860_07450</name>
</gene>
<feature type="compositionally biased region" description="Polar residues" evidence="1">
    <location>
        <begin position="58"/>
        <end position="100"/>
    </location>
</feature>
<evidence type="ECO:0000256" key="1">
    <source>
        <dbReference type="SAM" id="MobiDB-lite"/>
    </source>
</evidence>
<keyword evidence="3" id="KW-1185">Reference proteome</keyword>
<evidence type="ECO:0000313" key="3">
    <source>
        <dbReference type="Proteomes" id="UP000273252"/>
    </source>
</evidence>
<comment type="caution">
    <text evidence="2">The sequence shown here is derived from an EMBL/GenBank/DDBJ whole genome shotgun (WGS) entry which is preliminary data.</text>
</comment>
<feature type="compositionally biased region" description="Basic and acidic residues" evidence="1">
    <location>
        <begin position="46"/>
        <end position="55"/>
    </location>
</feature>
<accession>A0A3A6QNX8</accession>
<dbReference type="AlphaFoldDB" id="A0A3A6QNX8"/>
<proteinExistence type="predicted"/>
<evidence type="ECO:0000313" key="2">
    <source>
        <dbReference type="EMBL" id="RJX72978.1"/>
    </source>
</evidence>
<dbReference type="EMBL" id="QVMU01000004">
    <property type="protein sequence ID" value="RJX72978.1"/>
    <property type="molecule type" value="Genomic_DNA"/>
</dbReference>
<feature type="region of interest" description="Disordered" evidence="1">
    <location>
        <begin position="45"/>
        <end position="100"/>
    </location>
</feature>
<dbReference type="RefSeq" id="WP_120030300.1">
    <property type="nucleotide sequence ID" value="NZ_QVMU01000004.1"/>
</dbReference>
<dbReference type="Proteomes" id="UP000273252">
    <property type="component" value="Unassembled WGS sequence"/>
</dbReference>
<organism evidence="2 3">
    <name type="scientific">Vibrio sinensis</name>
    <dbReference type="NCBI Taxonomy" id="2302434"/>
    <lineage>
        <taxon>Bacteria</taxon>
        <taxon>Pseudomonadati</taxon>
        <taxon>Pseudomonadota</taxon>
        <taxon>Gammaproteobacteria</taxon>
        <taxon>Vibrionales</taxon>
        <taxon>Vibrionaceae</taxon>
        <taxon>Vibrio</taxon>
    </lineage>
</organism>
<reference evidence="2 3" key="1">
    <citation type="submission" date="2018-08" db="EMBL/GenBank/DDBJ databases">
        <title>Vibrio isolated from the Eastern China Marginal Seas.</title>
        <authorList>
            <person name="Li Y."/>
        </authorList>
    </citation>
    <scope>NUCLEOTIDE SEQUENCE [LARGE SCALE GENOMIC DNA]</scope>
    <source>
        <strain evidence="2 3">BEI233</strain>
    </source>
</reference>
<protein>
    <submittedName>
        <fullName evidence="2">Uncharacterized protein</fullName>
    </submittedName>
</protein>